<feature type="domain" description="ASPIC/UnbV" evidence="3">
    <location>
        <begin position="854"/>
        <end position="912"/>
    </location>
</feature>
<proteinExistence type="predicted"/>
<reference evidence="4" key="1">
    <citation type="submission" date="2021-11" db="EMBL/GenBank/DDBJ databases">
        <title>Genome sequence.</title>
        <authorList>
            <person name="Sun Q."/>
        </authorList>
    </citation>
    <scope>NUCLEOTIDE SEQUENCE</scope>
    <source>
        <strain evidence="4">JC740</strain>
    </source>
</reference>
<dbReference type="SUPFAM" id="SSF48452">
    <property type="entry name" value="TPR-like"/>
    <property type="match status" value="1"/>
</dbReference>
<name>A0ABS8NJR5_9BACT</name>
<evidence type="ECO:0000256" key="1">
    <source>
        <dbReference type="ARBA" id="ARBA00022729"/>
    </source>
</evidence>
<dbReference type="PROSITE" id="PS50005">
    <property type="entry name" value="TPR"/>
    <property type="match status" value="1"/>
</dbReference>
<dbReference type="InterPro" id="IPR011519">
    <property type="entry name" value="UnbV_ASPIC"/>
</dbReference>
<comment type="caution">
    <text evidence="4">The sequence shown here is derived from an EMBL/GenBank/DDBJ whole genome shotgun (WGS) entry which is preliminary data.</text>
</comment>
<sequence length="936" mass="103284">MSLIRPFLLEDPDRIEVVFLAAQAEHASGNSKQAFALFDETAERIPQSRMAIWSFGSQLALESGELDQTLSYLRRIIAEDPQQVNALRQLALLQNQMGYRAEANTNLRRLLRRSPMTTGDLYCLLTPHLQVHDSQQSSIPMPYKTVAVARELLEANRHSEALRLLQEDQNEGASNAASISLIARIQTEMGAFQEATKTLLGSSGECHLQPDHWIALGNCWLANHERERAKQAFLKAVALEPLHTSALRRLAVALTQLGEQEAADRVNERSALANDLSELASMIIERKGDLAQSCEILADQLKDIGLPFQALAWHFNAIAYSNPRMARVDQHLQAIEHLQATVSTEEAEKLQRVGLMEPMLDATDWSSLADGFSEETESKVNDPVDDDSSRIVPEFRNVSAEIGLHFQYRNANPPVTKHFLLHQPLGAGVACLDYDLDGWVDVYAAQGDGDGRLPGASPNFLARNLGGHFSSVADRAGADDRGYSMGLTCGDINQDGFADLVVGNMQVNCLYVNQGDGTFERKDILGNWQDATYTTGLAIADVSGDQLPDVVEVNYVADSRIFNPIQFDASGQPIRLPGPMQFTAGPDRLFVATKDGGWADGEWAGEFLDPRVANGAEPHRAMGLVVGDIDADEANEVFIANDQTLNQLWEFDRDHDSGGLARSEEAILRGVAGGVAGQPLASMGIAAADFNQDQLLDLQVTNFDDELSNLYLQQKDASFRDAVFSTGLDLYSRTMLGFGTQAIDFENDGDMDLVVGNGEIEDNRPNKSSFKMPTQLLVNHQQRFVLLSEELQEGYLQQDHLARAVAKLDWNRDGLVDVLIGDVMDPLALLENQTDTPNGFVQLQLVGTESERDAIGATVTAIFSESKARHFVLTGDGYMSRNEAMVQVAIPNDQELRRIVVNWPSGREQAFYPSVERRRGLVVESQERVHWFQLAP</sequence>
<evidence type="ECO:0000259" key="3">
    <source>
        <dbReference type="Pfam" id="PF07593"/>
    </source>
</evidence>
<accession>A0ABS8NJR5</accession>
<dbReference type="Gene3D" id="1.25.40.10">
    <property type="entry name" value="Tetratricopeptide repeat domain"/>
    <property type="match status" value="2"/>
</dbReference>
<dbReference type="Pfam" id="PF07593">
    <property type="entry name" value="UnbV_ASPIC"/>
    <property type="match status" value="1"/>
</dbReference>
<dbReference type="Gene3D" id="2.130.10.130">
    <property type="entry name" value="Integrin alpha, N-terminal"/>
    <property type="match status" value="2"/>
</dbReference>
<keyword evidence="2" id="KW-0802">TPR repeat</keyword>
<keyword evidence="5" id="KW-1185">Reference proteome</keyword>
<dbReference type="InterPro" id="IPR027039">
    <property type="entry name" value="Crtac1"/>
</dbReference>
<dbReference type="SUPFAM" id="SSF69318">
    <property type="entry name" value="Integrin alpha N-terminal domain"/>
    <property type="match status" value="1"/>
</dbReference>
<evidence type="ECO:0000313" key="5">
    <source>
        <dbReference type="Proteomes" id="UP001430306"/>
    </source>
</evidence>
<dbReference type="PANTHER" id="PTHR16026:SF0">
    <property type="entry name" value="CARTILAGE ACIDIC PROTEIN 1"/>
    <property type="match status" value="1"/>
</dbReference>
<gene>
    <name evidence="4" type="ORF">LOC71_16095</name>
</gene>
<dbReference type="PANTHER" id="PTHR16026">
    <property type="entry name" value="CARTILAGE ACIDIC PROTEIN 1"/>
    <property type="match status" value="1"/>
</dbReference>
<organism evidence="4 5">
    <name type="scientific">Rhodopirellula halodulae</name>
    <dbReference type="NCBI Taxonomy" id="2894198"/>
    <lineage>
        <taxon>Bacteria</taxon>
        <taxon>Pseudomonadati</taxon>
        <taxon>Planctomycetota</taxon>
        <taxon>Planctomycetia</taxon>
        <taxon>Pirellulales</taxon>
        <taxon>Pirellulaceae</taxon>
        <taxon>Rhodopirellula</taxon>
    </lineage>
</organism>
<dbReference type="InterPro" id="IPR028994">
    <property type="entry name" value="Integrin_alpha_N"/>
</dbReference>
<dbReference type="InterPro" id="IPR013517">
    <property type="entry name" value="FG-GAP"/>
</dbReference>
<evidence type="ECO:0000313" key="4">
    <source>
        <dbReference type="EMBL" id="MCC9643808.1"/>
    </source>
</evidence>
<dbReference type="EMBL" id="JAJKFW010000025">
    <property type="protein sequence ID" value="MCC9643808.1"/>
    <property type="molecule type" value="Genomic_DNA"/>
</dbReference>
<dbReference type="InterPro" id="IPR011990">
    <property type="entry name" value="TPR-like_helical_dom_sf"/>
</dbReference>
<dbReference type="Pfam" id="PF13517">
    <property type="entry name" value="FG-GAP_3"/>
    <property type="match status" value="1"/>
</dbReference>
<protein>
    <submittedName>
        <fullName evidence="4">FG-GAP-like repeat-containing protein</fullName>
    </submittedName>
</protein>
<keyword evidence="1" id="KW-0732">Signal</keyword>
<dbReference type="Proteomes" id="UP001430306">
    <property type="component" value="Unassembled WGS sequence"/>
</dbReference>
<dbReference type="InterPro" id="IPR019734">
    <property type="entry name" value="TPR_rpt"/>
</dbReference>
<evidence type="ECO:0000256" key="2">
    <source>
        <dbReference type="PROSITE-ProRule" id="PRU00339"/>
    </source>
</evidence>
<feature type="repeat" description="TPR" evidence="2">
    <location>
        <begin position="210"/>
        <end position="243"/>
    </location>
</feature>